<keyword evidence="1" id="KW-1133">Transmembrane helix</keyword>
<dbReference type="Pfam" id="PF13795">
    <property type="entry name" value="HupE_UreJ_2"/>
    <property type="match status" value="1"/>
</dbReference>
<keyword evidence="1" id="KW-0472">Membrane</keyword>
<keyword evidence="1" id="KW-0812">Transmembrane</keyword>
<feature type="transmembrane region" description="Helical" evidence="1">
    <location>
        <begin position="311"/>
        <end position="330"/>
    </location>
</feature>
<reference evidence="2 3" key="1">
    <citation type="submission" date="2017-09" db="EMBL/GenBank/DDBJ databases">
        <title>Comparative genomics of rhizobia isolated from Phaseolus vulgaris in China.</title>
        <authorList>
            <person name="Tong W."/>
        </authorList>
    </citation>
    <scope>NUCLEOTIDE SEQUENCE [LARGE SCALE GENOMIC DNA]</scope>
    <source>
        <strain evidence="2 3">C5</strain>
    </source>
</reference>
<feature type="transmembrane region" description="Helical" evidence="1">
    <location>
        <begin position="146"/>
        <end position="169"/>
    </location>
</feature>
<dbReference type="RefSeq" id="WP_097611866.1">
    <property type="nucleotide sequence ID" value="NZ_NWSV01000005.1"/>
</dbReference>
<dbReference type="AlphaFoldDB" id="A0A2A6JCV5"/>
<evidence type="ECO:0000313" key="3">
    <source>
        <dbReference type="Proteomes" id="UP000220768"/>
    </source>
</evidence>
<feature type="transmembrane region" description="Helical" evidence="1">
    <location>
        <begin position="235"/>
        <end position="256"/>
    </location>
</feature>
<evidence type="ECO:0008006" key="4">
    <source>
        <dbReference type="Google" id="ProtNLM"/>
    </source>
</evidence>
<feature type="transmembrane region" description="Helical" evidence="1">
    <location>
        <begin position="282"/>
        <end position="304"/>
    </location>
</feature>
<accession>A0A2A6JCV5</accession>
<keyword evidence="3" id="KW-1185">Reference proteome</keyword>
<proteinExistence type="predicted"/>
<feature type="transmembrane region" description="Helical" evidence="1">
    <location>
        <begin position="181"/>
        <end position="200"/>
    </location>
</feature>
<dbReference type="EMBL" id="NWSV01000005">
    <property type="protein sequence ID" value="PDT04153.1"/>
    <property type="molecule type" value="Genomic_DNA"/>
</dbReference>
<organism evidence="2 3">
    <name type="scientific">Rhizobium chutanense</name>
    <dbReference type="NCBI Taxonomy" id="2035448"/>
    <lineage>
        <taxon>Bacteria</taxon>
        <taxon>Pseudomonadati</taxon>
        <taxon>Pseudomonadota</taxon>
        <taxon>Alphaproteobacteria</taxon>
        <taxon>Hyphomicrobiales</taxon>
        <taxon>Rhizobiaceae</taxon>
        <taxon>Rhizobium/Agrobacterium group</taxon>
        <taxon>Rhizobium</taxon>
    </lineage>
</organism>
<name>A0A2A6JCV5_9HYPH</name>
<dbReference type="Proteomes" id="UP000220768">
    <property type="component" value="Unassembled WGS sequence"/>
</dbReference>
<comment type="caution">
    <text evidence="2">The sequence shown here is derived from an EMBL/GenBank/DDBJ whole genome shotgun (WGS) entry which is preliminary data.</text>
</comment>
<gene>
    <name evidence="2" type="ORF">CO666_09695</name>
</gene>
<protein>
    <recommendedName>
        <fullName evidence="4">HupE/UreJ family protein</fullName>
    </recommendedName>
</protein>
<evidence type="ECO:0000313" key="2">
    <source>
        <dbReference type="EMBL" id="PDT04153.1"/>
    </source>
</evidence>
<sequence>MMRYGALLAVLIPLFPATSGRAHEIRPAYLDLRETTRDEFAVIWKVPAQGDMRLSLNAVLPAPCVEKAGRARSIDGSAYLEQWTVGCPGGLTGGEITIEGLRSTLTEALVRIEYRSGDTEVVRVMPDAPSFTVAGAKSFLDVARTYFLLGVDHILSGFDHLLFVLALLLLIRDRRMLIKTITAFTIAHSITLAGASLGYFSLPQKPVEATIALSIAFVASELVRMKPGEMRLSESVPWVVAFAFGLLHGFGFAGALKEIGLPQSDVPLGLLTFNLGVEAGQLIFVAAASVLLRVAGALVTVPLAQARKAGAYMIGTAAMLWLIPRIAGLVA</sequence>
<dbReference type="InterPro" id="IPR032809">
    <property type="entry name" value="Put_HupE_UreJ"/>
</dbReference>
<feature type="transmembrane region" description="Helical" evidence="1">
    <location>
        <begin position="206"/>
        <end position="223"/>
    </location>
</feature>
<evidence type="ECO:0000256" key="1">
    <source>
        <dbReference type="SAM" id="Phobius"/>
    </source>
</evidence>